<organism evidence="2 3">
    <name type="scientific">Streptomyces platensis</name>
    <dbReference type="NCBI Taxonomy" id="58346"/>
    <lineage>
        <taxon>Bacteria</taxon>
        <taxon>Bacillati</taxon>
        <taxon>Actinomycetota</taxon>
        <taxon>Actinomycetes</taxon>
        <taxon>Kitasatosporales</taxon>
        <taxon>Streptomycetaceae</taxon>
        <taxon>Streptomyces</taxon>
    </lineage>
</organism>
<dbReference type="Proteomes" id="UP000194225">
    <property type="component" value="Unassembled WGS sequence"/>
</dbReference>
<evidence type="ECO:0000313" key="2">
    <source>
        <dbReference type="EMBL" id="OSY47360.1"/>
    </source>
</evidence>
<accession>A0ABX3Y4Y6</accession>
<comment type="caution">
    <text evidence="2">The sequence shown here is derived from an EMBL/GenBank/DDBJ whole genome shotgun (WGS) entry which is preliminary data.</text>
</comment>
<evidence type="ECO:0000256" key="1">
    <source>
        <dbReference type="SAM" id="MobiDB-lite"/>
    </source>
</evidence>
<reference evidence="2 3" key="1">
    <citation type="submission" date="2016-09" db="EMBL/GenBank/DDBJ databases">
        <title>Streptomyces platensis DSM40041, a candidate organism with high potential of specific P450 cytochromes.</title>
        <authorList>
            <person name="Grumaz C."/>
            <person name="Vainshtein Y."/>
            <person name="Kirstahler P."/>
            <person name="Sohn K."/>
        </authorList>
    </citation>
    <scope>NUCLEOTIDE SEQUENCE [LARGE SCALE GENOMIC DNA]</scope>
    <source>
        <strain evidence="2 3">DSM 40041</strain>
    </source>
</reference>
<protein>
    <recommendedName>
        <fullName evidence="4">Transposase</fullName>
    </recommendedName>
</protein>
<dbReference type="EMBL" id="MIGA01000004">
    <property type="protein sequence ID" value="OSY47360.1"/>
    <property type="molecule type" value="Genomic_DNA"/>
</dbReference>
<feature type="region of interest" description="Disordered" evidence="1">
    <location>
        <begin position="28"/>
        <end position="48"/>
    </location>
</feature>
<keyword evidence="3" id="KW-1185">Reference proteome</keyword>
<gene>
    <name evidence="2" type="ORF">BG653_01078</name>
</gene>
<evidence type="ECO:0000313" key="3">
    <source>
        <dbReference type="Proteomes" id="UP000194225"/>
    </source>
</evidence>
<proteinExistence type="predicted"/>
<evidence type="ECO:0008006" key="4">
    <source>
        <dbReference type="Google" id="ProtNLM"/>
    </source>
</evidence>
<name>A0ABX3Y4Y6_STRPT</name>
<sequence length="48" mass="5165">MSVAADDAWAVTLICEGEEPRVKRIEPRLHAAKPSTAGPAAHRKGTRL</sequence>